<keyword evidence="1" id="KW-0812">Transmembrane</keyword>
<feature type="transmembrane region" description="Helical" evidence="1">
    <location>
        <begin position="46"/>
        <end position="65"/>
    </location>
</feature>
<dbReference type="Proteomes" id="UP000053676">
    <property type="component" value="Unassembled WGS sequence"/>
</dbReference>
<protein>
    <submittedName>
        <fullName evidence="2">Uncharacterized protein</fullName>
    </submittedName>
</protein>
<accession>W2TZM0</accession>
<reference evidence="3" key="1">
    <citation type="journal article" date="2014" name="Nat. Genet.">
        <title>Genome of the human hookworm Necator americanus.</title>
        <authorList>
            <person name="Tang Y.T."/>
            <person name="Gao X."/>
            <person name="Rosa B.A."/>
            <person name="Abubucker S."/>
            <person name="Hallsworth-Pepin K."/>
            <person name="Martin J."/>
            <person name="Tyagi R."/>
            <person name="Heizer E."/>
            <person name="Zhang X."/>
            <person name="Bhonagiri-Palsikar V."/>
            <person name="Minx P."/>
            <person name="Warren W.C."/>
            <person name="Wang Q."/>
            <person name="Zhan B."/>
            <person name="Hotez P.J."/>
            <person name="Sternberg P.W."/>
            <person name="Dougall A."/>
            <person name="Gaze S.T."/>
            <person name="Mulvenna J."/>
            <person name="Sotillo J."/>
            <person name="Ranganathan S."/>
            <person name="Rabelo E.M."/>
            <person name="Wilson R.K."/>
            <person name="Felgner P.L."/>
            <person name="Bethony J."/>
            <person name="Hawdon J.M."/>
            <person name="Gasser R.B."/>
            <person name="Loukas A."/>
            <person name="Mitreva M."/>
        </authorList>
    </citation>
    <scope>NUCLEOTIDE SEQUENCE [LARGE SCALE GENOMIC DNA]</scope>
</reference>
<keyword evidence="1" id="KW-1133">Transmembrane helix</keyword>
<keyword evidence="1" id="KW-0472">Membrane</keyword>
<name>W2TZM0_NECAM</name>
<evidence type="ECO:0000313" key="2">
    <source>
        <dbReference type="EMBL" id="ETN87129.1"/>
    </source>
</evidence>
<sequence>MDWETWGNGKRWSPLLAGTSRRPCSLQGSSHQLVIPESKSTSVNYIGKYTVIPFYSLYFVLLILIDDDEKGDVEESGIEGMVDVGEVTVVASDGV</sequence>
<dbReference type="AlphaFoldDB" id="W2TZM0"/>
<dbReference type="KEGG" id="nai:NECAME_01288"/>
<organism evidence="2 3">
    <name type="scientific">Necator americanus</name>
    <name type="common">Human hookworm</name>
    <dbReference type="NCBI Taxonomy" id="51031"/>
    <lineage>
        <taxon>Eukaryota</taxon>
        <taxon>Metazoa</taxon>
        <taxon>Ecdysozoa</taxon>
        <taxon>Nematoda</taxon>
        <taxon>Chromadorea</taxon>
        <taxon>Rhabditida</taxon>
        <taxon>Rhabditina</taxon>
        <taxon>Rhabditomorpha</taxon>
        <taxon>Strongyloidea</taxon>
        <taxon>Ancylostomatidae</taxon>
        <taxon>Bunostominae</taxon>
        <taxon>Necator</taxon>
    </lineage>
</organism>
<proteinExistence type="predicted"/>
<dbReference type="EMBL" id="KI657456">
    <property type="protein sequence ID" value="ETN87129.1"/>
    <property type="molecule type" value="Genomic_DNA"/>
</dbReference>
<evidence type="ECO:0000313" key="3">
    <source>
        <dbReference type="Proteomes" id="UP000053676"/>
    </source>
</evidence>
<keyword evidence="3" id="KW-1185">Reference proteome</keyword>
<gene>
    <name evidence="2" type="ORF">NECAME_01288</name>
</gene>
<evidence type="ECO:0000256" key="1">
    <source>
        <dbReference type="SAM" id="Phobius"/>
    </source>
</evidence>